<evidence type="ECO:0000259" key="4">
    <source>
        <dbReference type="Pfam" id="PF00501"/>
    </source>
</evidence>
<dbReference type="InterPro" id="IPR020845">
    <property type="entry name" value="AMP-binding_CS"/>
</dbReference>
<dbReference type="InterPro" id="IPR025110">
    <property type="entry name" value="AMP-bd_C"/>
</dbReference>
<evidence type="ECO:0000256" key="2">
    <source>
        <dbReference type="ARBA" id="ARBA00022598"/>
    </source>
</evidence>
<dbReference type="Pfam" id="PF00501">
    <property type="entry name" value="AMP-binding"/>
    <property type="match status" value="1"/>
</dbReference>
<dbReference type="Pfam" id="PF13193">
    <property type="entry name" value="AMP-binding_C"/>
    <property type="match status" value="1"/>
</dbReference>
<name>A0AAJ6L155_9ACTN</name>
<dbReference type="RefSeq" id="WP_306270799.1">
    <property type="nucleotide sequence ID" value="NZ_CP130472.1"/>
</dbReference>
<evidence type="ECO:0000259" key="5">
    <source>
        <dbReference type="Pfam" id="PF13193"/>
    </source>
</evidence>
<dbReference type="Proteomes" id="UP001235874">
    <property type="component" value="Chromosome"/>
</dbReference>
<dbReference type="Gene3D" id="3.40.50.12780">
    <property type="entry name" value="N-terminal domain of ligase-like"/>
    <property type="match status" value="1"/>
</dbReference>
<evidence type="ECO:0000256" key="3">
    <source>
        <dbReference type="SAM" id="MobiDB-lite"/>
    </source>
</evidence>
<comment type="similarity">
    <text evidence="1">Belongs to the ATP-dependent AMP-binding enzyme family.</text>
</comment>
<dbReference type="KEGG" id="mprn:Q3V37_18310"/>
<dbReference type="Gene3D" id="3.30.300.30">
    <property type="match status" value="1"/>
</dbReference>
<feature type="domain" description="AMP-dependent synthetase/ligase" evidence="4">
    <location>
        <begin position="11"/>
        <end position="362"/>
    </location>
</feature>
<dbReference type="PANTHER" id="PTHR43201:SF5">
    <property type="entry name" value="MEDIUM-CHAIN ACYL-COA LIGASE ACSF2, MITOCHONDRIAL"/>
    <property type="match status" value="1"/>
</dbReference>
<organism evidence="6 7">
    <name type="scientific">Micromonospora profundi</name>
    <dbReference type="NCBI Taxonomy" id="1420889"/>
    <lineage>
        <taxon>Bacteria</taxon>
        <taxon>Bacillati</taxon>
        <taxon>Actinomycetota</taxon>
        <taxon>Actinomycetes</taxon>
        <taxon>Micromonosporales</taxon>
        <taxon>Micromonosporaceae</taxon>
        <taxon>Micromonospora</taxon>
    </lineage>
</organism>
<feature type="domain" description="AMP-binding enzyme C-terminal" evidence="5">
    <location>
        <begin position="423"/>
        <end position="499"/>
    </location>
</feature>
<evidence type="ECO:0000313" key="6">
    <source>
        <dbReference type="EMBL" id="WLS43361.1"/>
    </source>
</evidence>
<evidence type="ECO:0000313" key="7">
    <source>
        <dbReference type="Proteomes" id="UP001235874"/>
    </source>
</evidence>
<evidence type="ECO:0000256" key="1">
    <source>
        <dbReference type="ARBA" id="ARBA00006432"/>
    </source>
</evidence>
<dbReference type="InterPro" id="IPR042099">
    <property type="entry name" value="ANL_N_sf"/>
</dbReference>
<sequence>MPTLINDLIAANGHRTALVDKRGRSSWPELGSRVHRWMGVLAAEGLGRGDQVACVLGNRRETFEILLACLHRGITVVPVNWHLTEPEIAYLITDSECRGLIVEEPYAQVSGRAAARAPGEVPTQLVLGDRDVPGFRAVEPLLAAADPAEPAEQCCGSTMLYTSGTTGAPKGVVNGMFVVGAPFTRVAKLLEYARVVLDVPANERFLLDGPWYHSSQLFLALLALLRGCTLHIQERFDPEATLAVIDAEHISAAHLVPTQLVRLLRLPEHVRRGFSGASLRRVWHGGGPCPPDVKRAMIDWWGPVFLEYYGATEGGVVSLINSHDWLRRPGSVGRAVPPYELMVVDEEGVPVPAGVSGRVFVRRLTGRTFEYHKAPEKTRAVHLAADKFTYGELGHLDEAGFLYLDGRAQDLIVTGGVNVYPTEVEAVLLAHPAVRDAAVIGVPDHEFGEHVVAVIEPVLPEPVDLFALLDPHCRRSLAGFKTPRAYHVVAALPRDTSGKLRKDALRRAIAPPAPDDPDAVLERTSSAEPVP</sequence>
<dbReference type="PANTHER" id="PTHR43201">
    <property type="entry name" value="ACYL-COA SYNTHETASE"/>
    <property type="match status" value="1"/>
</dbReference>
<gene>
    <name evidence="6" type="ORF">Q3V37_18310</name>
</gene>
<reference evidence="6 7" key="1">
    <citation type="submission" date="2023-07" db="EMBL/GenBank/DDBJ databases">
        <title>Micromonospora profundi TRM 95458 converts glycerol to a new osmotic compound.</title>
        <authorList>
            <person name="Lu D."/>
        </authorList>
    </citation>
    <scope>NUCLEOTIDE SEQUENCE [LARGE SCALE GENOMIC DNA]</scope>
    <source>
        <strain evidence="6 7">TRM95458</strain>
    </source>
</reference>
<keyword evidence="2" id="KW-0436">Ligase</keyword>
<dbReference type="EMBL" id="CP130472">
    <property type="protein sequence ID" value="WLS43361.1"/>
    <property type="molecule type" value="Genomic_DNA"/>
</dbReference>
<dbReference type="AlphaFoldDB" id="A0AAJ6L155"/>
<feature type="region of interest" description="Disordered" evidence="3">
    <location>
        <begin position="508"/>
        <end position="531"/>
    </location>
</feature>
<dbReference type="SUPFAM" id="SSF56801">
    <property type="entry name" value="Acetyl-CoA synthetase-like"/>
    <property type="match status" value="1"/>
</dbReference>
<keyword evidence="7" id="KW-1185">Reference proteome</keyword>
<dbReference type="GO" id="GO:0006631">
    <property type="term" value="P:fatty acid metabolic process"/>
    <property type="evidence" value="ECO:0007669"/>
    <property type="project" value="TreeGrafter"/>
</dbReference>
<dbReference type="InterPro" id="IPR045851">
    <property type="entry name" value="AMP-bd_C_sf"/>
</dbReference>
<proteinExistence type="inferred from homology"/>
<accession>A0AAJ6L155</accession>
<dbReference type="GO" id="GO:0031956">
    <property type="term" value="F:medium-chain fatty acid-CoA ligase activity"/>
    <property type="evidence" value="ECO:0007669"/>
    <property type="project" value="TreeGrafter"/>
</dbReference>
<dbReference type="PROSITE" id="PS00455">
    <property type="entry name" value="AMP_BINDING"/>
    <property type="match status" value="1"/>
</dbReference>
<protein>
    <submittedName>
        <fullName evidence="6">AMP-binding protein</fullName>
    </submittedName>
</protein>
<dbReference type="InterPro" id="IPR000873">
    <property type="entry name" value="AMP-dep_synth/lig_dom"/>
</dbReference>